<dbReference type="EMBL" id="MT143585">
    <property type="protein sequence ID" value="QJA98490.1"/>
    <property type="molecule type" value="Genomic_DNA"/>
</dbReference>
<accession>A0A6M3LT98</accession>
<gene>
    <name evidence="1" type="ORF">MM171A01743_0004</name>
</gene>
<name>A0A6M3LT98_9ZZZZ</name>
<organism evidence="1">
    <name type="scientific">viral metagenome</name>
    <dbReference type="NCBI Taxonomy" id="1070528"/>
    <lineage>
        <taxon>unclassified sequences</taxon>
        <taxon>metagenomes</taxon>
        <taxon>organismal metagenomes</taxon>
    </lineage>
</organism>
<protein>
    <submittedName>
        <fullName evidence="1">Uncharacterized protein</fullName>
    </submittedName>
</protein>
<proteinExistence type="predicted"/>
<sequence length="79" mass="9119">MSFHRQEEPGVAQMNVVDYYNWWKQLLIGVPGVTLKWIIPNRKFIVHDTINDWAFSFSGLTIGKRTLQHPVLIPALIGD</sequence>
<dbReference type="AlphaFoldDB" id="A0A6M3LT98"/>
<evidence type="ECO:0000313" key="1">
    <source>
        <dbReference type="EMBL" id="QJA98490.1"/>
    </source>
</evidence>
<reference evidence="1" key="1">
    <citation type="submission" date="2020-03" db="EMBL/GenBank/DDBJ databases">
        <title>The deep terrestrial virosphere.</title>
        <authorList>
            <person name="Holmfeldt K."/>
            <person name="Nilsson E."/>
            <person name="Simone D."/>
            <person name="Lopez-Fernandez M."/>
            <person name="Wu X."/>
            <person name="de Brujin I."/>
            <person name="Lundin D."/>
            <person name="Andersson A."/>
            <person name="Bertilsson S."/>
            <person name="Dopson M."/>
        </authorList>
    </citation>
    <scope>NUCLEOTIDE SEQUENCE</scope>
    <source>
        <strain evidence="1">MM171A01743</strain>
    </source>
</reference>